<dbReference type="EMBL" id="JAFBDT010000005">
    <property type="protein sequence ID" value="MBM7561510.1"/>
    <property type="molecule type" value="Genomic_DNA"/>
</dbReference>
<organism evidence="1 2">
    <name type="scientific">Fusibacter tunisiensis</name>
    <dbReference type="NCBI Taxonomy" id="1008308"/>
    <lineage>
        <taxon>Bacteria</taxon>
        <taxon>Bacillati</taxon>
        <taxon>Bacillota</taxon>
        <taxon>Clostridia</taxon>
        <taxon>Eubacteriales</taxon>
        <taxon>Eubacteriales Family XII. Incertae Sedis</taxon>
        <taxon>Fusibacter</taxon>
    </lineage>
</organism>
<keyword evidence="2" id="KW-1185">Reference proteome</keyword>
<evidence type="ECO:0000313" key="1">
    <source>
        <dbReference type="EMBL" id="MBM7561510.1"/>
    </source>
</evidence>
<gene>
    <name evidence="1" type="ORF">JOC49_001030</name>
</gene>
<evidence type="ECO:0000313" key="2">
    <source>
        <dbReference type="Proteomes" id="UP000767854"/>
    </source>
</evidence>
<dbReference type="RefSeq" id="WP_204663079.1">
    <property type="nucleotide sequence ID" value="NZ_JAFBDT010000005.1"/>
</dbReference>
<reference evidence="1 2" key="1">
    <citation type="submission" date="2021-01" db="EMBL/GenBank/DDBJ databases">
        <title>Genomic Encyclopedia of Type Strains, Phase IV (KMG-IV): sequencing the most valuable type-strain genomes for metagenomic binning, comparative biology and taxonomic classification.</title>
        <authorList>
            <person name="Goeker M."/>
        </authorList>
    </citation>
    <scope>NUCLEOTIDE SEQUENCE [LARGE SCALE GENOMIC DNA]</scope>
    <source>
        <strain evidence="1 2">DSM 24436</strain>
    </source>
</reference>
<proteinExistence type="predicted"/>
<name>A0ABS2MQ29_9FIRM</name>
<comment type="caution">
    <text evidence="1">The sequence shown here is derived from an EMBL/GenBank/DDBJ whole genome shotgun (WGS) entry which is preliminary data.</text>
</comment>
<sequence>MLDYVQYSVPNAEELREQINKVRGERSMATFADDIKRSSPGVKVSAPTISRACNWSGGNPVSIELLEAIAKIADKDSEVTFETLVAANGMRSKDEDSKLSKSNSASKRRVFTLEYERSAGMIIQNEIINRGFTLRRLSGTFNGYSLNGYKAQMDRVFPRNYSFGFSVSGMSPYSTWKFGLCPTILNEESNDSVVEAYVGNFINKIASVFASDSFESDLYENEKYSFVFIDEKVYETFLKRIDSHDLLVNGLVTVVLVDLVEHCVMEETQLKRYDGAVASSFFKGSIQQDESDMELFEPIDFDDEEDL</sequence>
<accession>A0ABS2MQ29</accession>
<protein>
    <recommendedName>
        <fullName evidence="3">XRE family transcriptional regulator</fullName>
    </recommendedName>
</protein>
<dbReference type="Proteomes" id="UP000767854">
    <property type="component" value="Unassembled WGS sequence"/>
</dbReference>
<evidence type="ECO:0008006" key="3">
    <source>
        <dbReference type="Google" id="ProtNLM"/>
    </source>
</evidence>